<protein>
    <submittedName>
        <fullName evidence="1">Uncharacterized protein</fullName>
    </submittedName>
</protein>
<reference evidence="1 2" key="1">
    <citation type="submission" date="2017-10" db="EMBL/GenBank/DDBJ databases">
        <title>Draft genome of Longibacter Salinarum.</title>
        <authorList>
            <person name="Goh K.M."/>
            <person name="Shamsir M.S."/>
            <person name="Lim S.W."/>
        </authorList>
    </citation>
    <scope>NUCLEOTIDE SEQUENCE [LARGE SCALE GENOMIC DNA]</scope>
    <source>
        <strain evidence="1 2">KCTC 52045</strain>
    </source>
</reference>
<dbReference type="RefSeq" id="WP_098075631.1">
    <property type="nucleotide sequence ID" value="NZ_PDEQ01000005.1"/>
</dbReference>
<proteinExistence type="predicted"/>
<comment type="caution">
    <text evidence="1">The sequence shown here is derived from an EMBL/GenBank/DDBJ whole genome shotgun (WGS) entry which is preliminary data.</text>
</comment>
<evidence type="ECO:0000313" key="1">
    <source>
        <dbReference type="EMBL" id="PEN13038.1"/>
    </source>
</evidence>
<keyword evidence="2" id="KW-1185">Reference proteome</keyword>
<dbReference type="Proteomes" id="UP000220102">
    <property type="component" value="Unassembled WGS sequence"/>
</dbReference>
<gene>
    <name evidence="1" type="ORF">CRI94_10305</name>
</gene>
<dbReference type="AlphaFoldDB" id="A0A2A8CXC4"/>
<organism evidence="1 2">
    <name type="scientific">Longibacter salinarum</name>
    <dbReference type="NCBI Taxonomy" id="1850348"/>
    <lineage>
        <taxon>Bacteria</taxon>
        <taxon>Pseudomonadati</taxon>
        <taxon>Rhodothermota</taxon>
        <taxon>Rhodothermia</taxon>
        <taxon>Rhodothermales</taxon>
        <taxon>Salisaetaceae</taxon>
        <taxon>Longibacter</taxon>
    </lineage>
</organism>
<name>A0A2A8CXC4_9BACT</name>
<dbReference type="EMBL" id="PDEQ01000005">
    <property type="protein sequence ID" value="PEN13038.1"/>
    <property type="molecule type" value="Genomic_DNA"/>
</dbReference>
<accession>A0A2A8CXC4</accession>
<sequence length="271" mass="30132">MPQSTAALTLAVVRKTFRCAILNLIVLFTLSLSQPATGQPFPDPNAPSYARGEAIVMTASPRFADDDLGNGYRVDLLGVKGTRLAPARTESERISRTGEWLRRSENEVTLNVQSTAVGMVDVTLPADSPRRVMNVMLYRLKRASRLIDTGVDRIEATPEASLLLTKIYHGHAFNLAIVGTEETFTPEAVAAVRRCYEEDRPLEPVLKRYELKVSASSRGLVTRVPWTAVPDRIPVSWSDVKALYPMDEPEAVFAEYTFLRDVTPDPVQWTQ</sequence>
<evidence type="ECO:0000313" key="2">
    <source>
        <dbReference type="Proteomes" id="UP000220102"/>
    </source>
</evidence>